<dbReference type="Proteomes" id="UP001418222">
    <property type="component" value="Unassembled WGS sequence"/>
</dbReference>
<evidence type="ECO:0000313" key="1">
    <source>
        <dbReference type="EMBL" id="KAK8919390.1"/>
    </source>
</evidence>
<name>A0AAP0AZD5_9ASPA</name>
<evidence type="ECO:0000313" key="2">
    <source>
        <dbReference type="Proteomes" id="UP001418222"/>
    </source>
</evidence>
<proteinExistence type="predicted"/>
<reference evidence="1 2" key="1">
    <citation type="journal article" date="2022" name="Nat. Plants">
        <title>Genomes of leafy and leafless Platanthera orchids illuminate the evolution of mycoheterotrophy.</title>
        <authorList>
            <person name="Li M.H."/>
            <person name="Liu K.W."/>
            <person name="Li Z."/>
            <person name="Lu H.C."/>
            <person name="Ye Q.L."/>
            <person name="Zhang D."/>
            <person name="Wang J.Y."/>
            <person name="Li Y.F."/>
            <person name="Zhong Z.M."/>
            <person name="Liu X."/>
            <person name="Yu X."/>
            <person name="Liu D.K."/>
            <person name="Tu X.D."/>
            <person name="Liu B."/>
            <person name="Hao Y."/>
            <person name="Liao X.Y."/>
            <person name="Jiang Y.T."/>
            <person name="Sun W.H."/>
            <person name="Chen J."/>
            <person name="Chen Y.Q."/>
            <person name="Ai Y."/>
            <person name="Zhai J.W."/>
            <person name="Wu S.S."/>
            <person name="Zhou Z."/>
            <person name="Hsiao Y.Y."/>
            <person name="Wu W.L."/>
            <person name="Chen Y.Y."/>
            <person name="Lin Y.F."/>
            <person name="Hsu J.L."/>
            <person name="Li C.Y."/>
            <person name="Wang Z.W."/>
            <person name="Zhao X."/>
            <person name="Zhong W.Y."/>
            <person name="Ma X.K."/>
            <person name="Ma L."/>
            <person name="Huang J."/>
            <person name="Chen G.Z."/>
            <person name="Huang M.Z."/>
            <person name="Huang L."/>
            <person name="Peng D.H."/>
            <person name="Luo Y.B."/>
            <person name="Zou S.Q."/>
            <person name="Chen S.P."/>
            <person name="Lan S."/>
            <person name="Tsai W.C."/>
            <person name="Van de Peer Y."/>
            <person name="Liu Z.J."/>
        </authorList>
    </citation>
    <scope>NUCLEOTIDE SEQUENCE [LARGE SCALE GENOMIC DNA]</scope>
    <source>
        <strain evidence="1">Lor287</strain>
    </source>
</reference>
<sequence length="148" mass="16853">MNIETSKEDVDVVLDLLETQRKLQISIFTIGIRYQNKLMENFLAFVRQTLNGCFSLVVESLKYCCDGLGRHWMDGRHMRNRCKSGILNGKEEVAVRCVAAKMVHGNVRLAGIVEIVLRLNQRSLLACLCRCWILQISLALDKKAQRSA</sequence>
<dbReference type="AlphaFoldDB" id="A0AAP0AZD5"/>
<gene>
    <name evidence="1" type="ORF">KSP39_PZI021729</name>
</gene>
<dbReference type="EMBL" id="JBBWWQ010000019">
    <property type="protein sequence ID" value="KAK8919390.1"/>
    <property type="molecule type" value="Genomic_DNA"/>
</dbReference>
<protein>
    <submittedName>
        <fullName evidence="1">Uncharacterized protein</fullName>
    </submittedName>
</protein>
<accession>A0AAP0AZD5</accession>
<keyword evidence="2" id="KW-1185">Reference proteome</keyword>
<comment type="caution">
    <text evidence="1">The sequence shown here is derived from an EMBL/GenBank/DDBJ whole genome shotgun (WGS) entry which is preliminary data.</text>
</comment>
<organism evidence="1 2">
    <name type="scientific">Platanthera zijinensis</name>
    <dbReference type="NCBI Taxonomy" id="2320716"/>
    <lineage>
        <taxon>Eukaryota</taxon>
        <taxon>Viridiplantae</taxon>
        <taxon>Streptophyta</taxon>
        <taxon>Embryophyta</taxon>
        <taxon>Tracheophyta</taxon>
        <taxon>Spermatophyta</taxon>
        <taxon>Magnoliopsida</taxon>
        <taxon>Liliopsida</taxon>
        <taxon>Asparagales</taxon>
        <taxon>Orchidaceae</taxon>
        <taxon>Orchidoideae</taxon>
        <taxon>Orchideae</taxon>
        <taxon>Orchidinae</taxon>
        <taxon>Platanthera</taxon>
    </lineage>
</organism>